<feature type="compositionally biased region" description="Polar residues" evidence="1">
    <location>
        <begin position="137"/>
        <end position="146"/>
    </location>
</feature>
<feature type="compositionally biased region" description="Low complexity" evidence="1">
    <location>
        <begin position="755"/>
        <end position="769"/>
    </location>
</feature>
<dbReference type="Pfam" id="PF00621">
    <property type="entry name" value="RhoGEF"/>
    <property type="match status" value="1"/>
</dbReference>
<sequence length="812" mass="91491">MADQDELEAERHDLLEDEDAEEKIPSSGGVTPTDRTTSHPFKKWIESFRGRKHDSPVFQQRHVDGWSERSSQGSQGSQDSQDSQASQSQQSGISDTSQLGSLSTATDSIRSRSILRTRTTIRSGTTQSIPSEVRGSGDSSRPSSIQRIDEAAEIRATKRRHILQELVNTETDYVSGLKALIGVLNIFSTRREIYENIQEILGIHERFLVRLQAVSPMSSIQAQQAGAFDLTPWGITKRIGSLDLGSLRGLQQRSMRTRTLKASINKRLQALSAEPKEALAVARELEELSFSFSAYEQFCNNYELLTQDVALLRRSVANWTIYDQGIEALSKSVASTARRRQEDHKSMTLNDLLIKPIQRLCRYPLMLQDLLRATPVSDCPSGHDSMQQILDQMRVLVTRINSANGNPINKDRIHKTIALQRRVDIPQSHALQSIYRDLGPMVLCGVLHVTYQTEETTNGEFMVCVLFHHYFLVAKGVDDLHRLEAVACIYLDSLKIDTVQNGRGLFCYGCIFSWKLLFRNQEENYEFVLSASSAAEEKQWNTEILKVSAALVEKAHRSWEPGKHSFLSLRLAPLDRIQYTVSSMARRSSMDSVTFARRSRVQHVVIRKTHFPRQVEEPIVQAQGEIERLKTPADRSALVLTARRIDRIRLERLISDVYTGDLLPMPGMVLGRGDLFRRPSIMRRLSLRPGFTKRSSSVSTFHSRSESGDVLPSEDKDGEGKYTAGSSEAGDDKTVEFELPRTPTTPRRSKTFLFKGSPKKPTSTVSSPRSETRYSQDGTSESTPSPKRWSSPMSLFSTLSPKKIKKNRSQAE</sequence>
<protein>
    <recommendedName>
        <fullName evidence="2">DH domain-containing protein</fullName>
    </recommendedName>
</protein>
<dbReference type="GO" id="GO:0035556">
    <property type="term" value="P:intracellular signal transduction"/>
    <property type="evidence" value="ECO:0007669"/>
    <property type="project" value="InterPro"/>
</dbReference>
<feature type="compositionally biased region" description="Low complexity" evidence="1">
    <location>
        <begin position="111"/>
        <end position="129"/>
    </location>
</feature>
<gene>
    <name evidence="3" type="ORF">N7515_003157</name>
</gene>
<comment type="caution">
    <text evidence="3">The sequence shown here is derived from an EMBL/GenBank/DDBJ whole genome shotgun (WGS) entry which is preliminary data.</text>
</comment>
<evidence type="ECO:0000256" key="1">
    <source>
        <dbReference type="SAM" id="MobiDB-lite"/>
    </source>
</evidence>
<dbReference type="InterPro" id="IPR051092">
    <property type="entry name" value="FYVE_RhoGEF_PH"/>
</dbReference>
<feature type="domain" description="DH" evidence="2">
    <location>
        <begin position="158"/>
        <end position="403"/>
    </location>
</feature>
<dbReference type="GeneID" id="81403071"/>
<name>A0A9W9H434_9EURO</name>
<dbReference type="PANTHER" id="PTHR12673:SF159">
    <property type="entry name" value="LD03170P"/>
    <property type="match status" value="1"/>
</dbReference>
<dbReference type="PROSITE" id="PS00741">
    <property type="entry name" value="DH_1"/>
    <property type="match status" value="1"/>
</dbReference>
<feature type="compositionally biased region" description="Basic residues" evidence="1">
    <location>
        <begin position="802"/>
        <end position="812"/>
    </location>
</feature>
<evidence type="ECO:0000313" key="3">
    <source>
        <dbReference type="EMBL" id="KAJ5138309.1"/>
    </source>
</evidence>
<dbReference type="RefSeq" id="XP_056522958.1">
    <property type="nucleotide sequence ID" value="XM_056663901.1"/>
</dbReference>
<feature type="compositionally biased region" description="Basic and acidic residues" evidence="1">
    <location>
        <begin position="703"/>
        <end position="720"/>
    </location>
</feature>
<dbReference type="InterPro" id="IPR035899">
    <property type="entry name" value="DBL_dom_sf"/>
</dbReference>
<dbReference type="Proteomes" id="UP001149079">
    <property type="component" value="Unassembled WGS sequence"/>
</dbReference>
<dbReference type="Gene3D" id="1.20.900.10">
    <property type="entry name" value="Dbl homology (DH) domain"/>
    <property type="match status" value="1"/>
</dbReference>
<dbReference type="InterPro" id="IPR001331">
    <property type="entry name" value="GDS_CDC24_CS"/>
</dbReference>
<proteinExistence type="predicted"/>
<dbReference type="OrthoDB" id="8059989at2759"/>
<feature type="region of interest" description="Disordered" evidence="1">
    <location>
        <begin position="692"/>
        <end position="812"/>
    </location>
</feature>
<dbReference type="SUPFAM" id="SSF50729">
    <property type="entry name" value="PH domain-like"/>
    <property type="match status" value="1"/>
</dbReference>
<dbReference type="AlphaFoldDB" id="A0A9W9H434"/>
<reference evidence="3" key="1">
    <citation type="submission" date="2022-11" db="EMBL/GenBank/DDBJ databases">
        <authorList>
            <person name="Petersen C."/>
        </authorList>
    </citation>
    <scope>NUCLEOTIDE SEQUENCE</scope>
    <source>
        <strain evidence="3">IBT 22155</strain>
    </source>
</reference>
<feature type="compositionally biased region" description="Polar residues" evidence="1">
    <location>
        <begin position="791"/>
        <end position="800"/>
    </location>
</feature>
<dbReference type="EMBL" id="JAPQKL010000003">
    <property type="protein sequence ID" value="KAJ5138309.1"/>
    <property type="molecule type" value="Genomic_DNA"/>
</dbReference>
<keyword evidence="4" id="KW-1185">Reference proteome</keyword>
<organism evidence="3 4">
    <name type="scientific">Penicillium bovifimosum</name>
    <dbReference type="NCBI Taxonomy" id="126998"/>
    <lineage>
        <taxon>Eukaryota</taxon>
        <taxon>Fungi</taxon>
        <taxon>Dikarya</taxon>
        <taxon>Ascomycota</taxon>
        <taxon>Pezizomycotina</taxon>
        <taxon>Eurotiomycetes</taxon>
        <taxon>Eurotiomycetidae</taxon>
        <taxon>Eurotiales</taxon>
        <taxon>Aspergillaceae</taxon>
        <taxon>Penicillium</taxon>
    </lineage>
</organism>
<feature type="compositionally biased region" description="Polar residues" evidence="1">
    <location>
        <begin position="773"/>
        <end position="785"/>
    </location>
</feature>
<feature type="compositionally biased region" description="Low complexity" evidence="1">
    <location>
        <begin position="70"/>
        <end position="95"/>
    </location>
</feature>
<feature type="compositionally biased region" description="Basic and acidic residues" evidence="1">
    <location>
        <begin position="43"/>
        <end position="67"/>
    </location>
</feature>
<evidence type="ECO:0000313" key="4">
    <source>
        <dbReference type="Proteomes" id="UP001149079"/>
    </source>
</evidence>
<feature type="compositionally biased region" description="Polar residues" evidence="1">
    <location>
        <begin position="96"/>
        <end position="107"/>
    </location>
</feature>
<feature type="region of interest" description="Disordered" evidence="1">
    <location>
        <begin position="1"/>
        <end position="146"/>
    </location>
</feature>
<feature type="compositionally biased region" description="Basic and acidic residues" evidence="1">
    <location>
        <begin position="730"/>
        <end position="739"/>
    </location>
</feature>
<dbReference type="SUPFAM" id="SSF48065">
    <property type="entry name" value="DBL homology domain (DH-domain)"/>
    <property type="match status" value="1"/>
</dbReference>
<dbReference type="InterPro" id="IPR000219">
    <property type="entry name" value="DH_dom"/>
</dbReference>
<dbReference type="PROSITE" id="PS50010">
    <property type="entry name" value="DH_2"/>
    <property type="match status" value="1"/>
</dbReference>
<feature type="compositionally biased region" description="Polar residues" evidence="1">
    <location>
        <begin position="28"/>
        <end position="39"/>
    </location>
</feature>
<accession>A0A9W9H434</accession>
<evidence type="ECO:0000259" key="2">
    <source>
        <dbReference type="PROSITE" id="PS50010"/>
    </source>
</evidence>
<dbReference type="GO" id="GO:0005737">
    <property type="term" value="C:cytoplasm"/>
    <property type="evidence" value="ECO:0007669"/>
    <property type="project" value="TreeGrafter"/>
</dbReference>
<reference evidence="3" key="2">
    <citation type="journal article" date="2023" name="IMA Fungus">
        <title>Comparative genomic study of the Penicillium genus elucidates a diverse pangenome and 15 lateral gene transfer events.</title>
        <authorList>
            <person name="Petersen C."/>
            <person name="Sorensen T."/>
            <person name="Nielsen M.R."/>
            <person name="Sondergaard T.E."/>
            <person name="Sorensen J.L."/>
            <person name="Fitzpatrick D.A."/>
            <person name="Frisvad J.C."/>
            <person name="Nielsen K.L."/>
        </authorList>
    </citation>
    <scope>NUCLEOTIDE SEQUENCE</scope>
    <source>
        <strain evidence="3">IBT 22155</strain>
    </source>
</reference>
<dbReference type="PANTHER" id="PTHR12673">
    <property type="entry name" value="FACIOGENITAL DYSPLASIA PROTEIN"/>
    <property type="match status" value="1"/>
</dbReference>
<dbReference type="SMART" id="SM00325">
    <property type="entry name" value="RhoGEF"/>
    <property type="match status" value="1"/>
</dbReference>
<dbReference type="GO" id="GO:0005085">
    <property type="term" value="F:guanyl-nucleotide exchange factor activity"/>
    <property type="evidence" value="ECO:0007669"/>
    <property type="project" value="InterPro"/>
</dbReference>